<feature type="transmembrane region" description="Helical" evidence="1">
    <location>
        <begin position="72"/>
        <end position="93"/>
    </location>
</feature>
<dbReference type="EMBL" id="BSUZ01000001">
    <property type="protein sequence ID" value="GMA87300.1"/>
    <property type="molecule type" value="Genomic_DNA"/>
</dbReference>
<comment type="caution">
    <text evidence="2">The sequence shown here is derived from an EMBL/GenBank/DDBJ whole genome shotgun (WGS) entry which is preliminary data.</text>
</comment>
<keyword evidence="1" id="KW-0812">Transmembrane</keyword>
<evidence type="ECO:0000256" key="1">
    <source>
        <dbReference type="SAM" id="Phobius"/>
    </source>
</evidence>
<sequence>MYAGAALSVLGIVAGVTGTGSVRDRLEEQGTLTSSAIDTAVSVTVVFAIVGGLIGVALWILMAVFNGRGAQWARIVATVLGGISVLSAVSLLVQTVPPFTLVVGLLQVVLAVVILVLLWRPASSAYYRARSNRTLQA</sequence>
<keyword evidence="1" id="KW-0472">Membrane</keyword>
<evidence type="ECO:0000313" key="2">
    <source>
        <dbReference type="EMBL" id="GMA87300.1"/>
    </source>
</evidence>
<organism evidence="2 3">
    <name type="scientific">Angustibacter aerolatus</name>
    <dbReference type="NCBI Taxonomy" id="1162965"/>
    <lineage>
        <taxon>Bacteria</taxon>
        <taxon>Bacillati</taxon>
        <taxon>Actinomycetota</taxon>
        <taxon>Actinomycetes</taxon>
        <taxon>Kineosporiales</taxon>
        <taxon>Kineosporiaceae</taxon>
    </lineage>
</organism>
<feature type="transmembrane region" description="Helical" evidence="1">
    <location>
        <begin position="99"/>
        <end position="119"/>
    </location>
</feature>
<proteinExistence type="predicted"/>
<feature type="transmembrane region" description="Helical" evidence="1">
    <location>
        <begin position="42"/>
        <end position="65"/>
    </location>
</feature>
<accession>A0ABQ6JGI0</accession>
<dbReference type="Proteomes" id="UP001157017">
    <property type="component" value="Unassembled WGS sequence"/>
</dbReference>
<keyword evidence="3" id="KW-1185">Reference proteome</keyword>
<protein>
    <submittedName>
        <fullName evidence="2">Uncharacterized protein</fullName>
    </submittedName>
</protein>
<reference evidence="3" key="1">
    <citation type="journal article" date="2019" name="Int. J. Syst. Evol. Microbiol.">
        <title>The Global Catalogue of Microorganisms (GCM) 10K type strain sequencing project: providing services to taxonomists for standard genome sequencing and annotation.</title>
        <authorList>
            <consortium name="The Broad Institute Genomics Platform"/>
            <consortium name="The Broad Institute Genome Sequencing Center for Infectious Disease"/>
            <person name="Wu L."/>
            <person name="Ma J."/>
        </authorList>
    </citation>
    <scope>NUCLEOTIDE SEQUENCE [LARGE SCALE GENOMIC DNA]</scope>
    <source>
        <strain evidence="3">NBRC 108730</strain>
    </source>
</reference>
<gene>
    <name evidence="2" type="ORF">GCM10025868_25500</name>
</gene>
<evidence type="ECO:0000313" key="3">
    <source>
        <dbReference type="Proteomes" id="UP001157017"/>
    </source>
</evidence>
<keyword evidence="1" id="KW-1133">Transmembrane helix</keyword>
<name>A0ABQ6JGI0_9ACTN</name>